<evidence type="ECO:0000256" key="5">
    <source>
        <dbReference type="SAM" id="Phobius"/>
    </source>
</evidence>
<dbReference type="AlphaFoldDB" id="A0A9Q1DQI7"/>
<dbReference type="GO" id="GO:0016020">
    <property type="term" value="C:membrane"/>
    <property type="evidence" value="ECO:0007669"/>
    <property type="project" value="UniProtKB-SubCell"/>
</dbReference>
<dbReference type="OrthoDB" id="3936150at2759"/>
<dbReference type="SUPFAM" id="SSF103473">
    <property type="entry name" value="MFS general substrate transporter"/>
    <property type="match status" value="1"/>
</dbReference>
<dbReference type="GO" id="GO:0022857">
    <property type="term" value="F:transmembrane transporter activity"/>
    <property type="evidence" value="ECO:0007669"/>
    <property type="project" value="InterPro"/>
</dbReference>
<feature type="transmembrane region" description="Helical" evidence="5">
    <location>
        <begin position="237"/>
        <end position="254"/>
    </location>
</feature>
<feature type="transmembrane region" description="Helical" evidence="5">
    <location>
        <begin position="64"/>
        <end position="83"/>
    </location>
</feature>
<feature type="transmembrane region" description="Helical" evidence="5">
    <location>
        <begin position="207"/>
        <end position="225"/>
    </location>
</feature>
<dbReference type="PANTHER" id="PTHR24064">
    <property type="entry name" value="SOLUTE CARRIER FAMILY 22 MEMBER"/>
    <property type="match status" value="1"/>
</dbReference>
<dbReference type="Pfam" id="PF00083">
    <property type="entry name" value="Sugar_tr"/>
    <property type="match status" value="1"/>
</dbReference>
<evidence type="ECO:0000313" key="7">
    <source>
        <dbReference type="EMBL" id="KAJ8276760.1"/>
    </source>
</evidence>
<dbReference type="InterPro" id="IPR036259">
    <property type="entry name" value="MFS_trans_sf"/>
</dbReference>
<dbReference type="EMBL" id="JAFJMO010000005">
    <property type="protein sequence ID" value="KAJ8276760.1"/>
    <property type="molecule type" value="Genomic_DNA"/>
</dbReference>
<sequence>MFLALSFVIGIAEISTYLTTFVLGTEVLTPRIRIIFCSVGVSAFFAVGYMLLPLTAFFIRDWRMLLIAVAVPGVVYVPLWRLISESPRWLLSQGRVEEAEAILRGAAKKNGVKAPEVIFQPLQVENEEKVNHHSICDLVKFDNIRWITIILSFAWITISIGYFSLSLNTSNLLGDPFVNCFLSAAVEVPGYILSWPLLRSFPRRLSIFPMLIICGVSLLFTQLIPRELSSVSIALKMMGKFGFSLSFTLVYAYTAEVYPTVLRNTAVGTCSCISQLGNIAAPYLVYLGIYSKSTPYVLMGSLCILGGLLGFLLPETYGLPLPETIDDMQTIQSKQMERARKRNSFNVTEEWQLLWRDRQTPPLLPALRLTSDRVSPPTSQGHSRVSCYRPENDWPLPCSCQETTTSLTRCCSPGHQTSGQAGAKT</sequence>
<feature type="transmembrane region" description="Helical" evidence="5">
    <location>
        <begin position="144"/>
        <end position="165"/>
    </location>
</feature>
<keyword evidence="2 5" id="KW-0812">Transmembrane</keyword>
<gene>
    <name evidence="7" type="ORF">COCON_G00085120</name>
</gene>
<keyword evidence="8" id="KW-1185">Reference proteome</keyword>
<dbReference type="InterPro" id="IPR020846">
    <property type="entry name" value="MFS_dom"/>
</dbReference>
<keyword evidence="3 5" id="KW-1133">Transmembrane helix</keyword>
<evidence type="ECO:0000313" key="8">
    <source>
        <dbReference type="Proteomes" id="UP001152803"/>
    </source>
</evidence>
<feature type="transmembrane region" description="Helical" evidence="5">
    <location>
        <begin position="266"/>
        <end position="289"/>
    </location>
</feature>
<evidence type="ECO:0000256" key="4">
    <source>
        <dbReference type="ARBA" id="ARBA00023136"/>
    </source>
</evidence>
<evidence type="ECO:0000256" key="3">
    <source>
        <dbReference type="ARBA" id="ARBA00022989"/>
    </source>
</evidence>
<evidence type="ECO:0000256" key="2">
    <source>
        <dbReference type="ARBA" id="ARBA00022692"/>
    </source>
</evidence>
<keyword evidence="4 5" id="KW-0472">Membrane</keyword>
<evidence type="ECO:0000256" key="1">
    <source>
        <dbReference type="ARBA" id="ARBA00004141"/>
    </source>
</evidence>
<proteinExistence type="predicted"/>
<name>A0A9Q1DQI7_CONCO</name>
<dbReference type="Gene3D" id="1.20.1250.20">
    <property type="entry name" value="MFS general substrate transporter like domains"/>
    <property type="match status" value="1"/>
</dbReference>
<accession>A0A9Q1DQI7</accession>
<feature type="transmembrane region" description="Helical" evidence="5">
    <location>
        <begin position="296"/>
        <end position="313"/>
    </location>
</feature>
<feature type="transmembrane region" description="Helical" evidence="5">
    <location>
        <begin position="177"/>
        <end position="195"/>
    </location>
</feature>
<comment type="caution">
    <text evidence="7">The sequence shown here is derived from an EMBL/GenBank/DDBJ whole genome shotgun (WGS) entry which is preliminary data.</text>
</comment>
<protein>
    <recommendedName>
        <fullName evidence="6">Major facilitator superfamily (MFS) profile domain-containing protein</fullName>
    </recommendedName>
</protein>
<feature type="domain" description="Major facilitator superfamily (MFS) profile" evidence="6">
    <location>
        <begin position="1"/>
        <end position="318"/>
    </location>
</feature>
<organism evidence="7 8">
    <name type="scientific">Conger conger</name>
    <name type="common">Conger eel</name>
    <name type="synonym">Muraena conger</name>
    <dbReference type="NCBI Taxonomy" id="82655"/>
    <lineage>
        <taxon>Eukaryota</taxon>
        <taxon>Metazoa</taxon>
        <taxon>Chordata</taxon>
        <taxon>Craniata</taxon>
        <taxon>Vertebrata</taxon>
        <taxon>Euteleostomi</taxon>
        <taxon>Actinopterygii</taxon>
        <taxon>Neopterygii</taxon>
        <taxon>Teleostei</taxon>
        <taxon>Anguilliformes</taxon>
        <taxon>Congridae</taxon>
        <taxon>Conger</taxon>
    </lineage>
</organism>
<dbReference type="InterPro" id="IPR005828">
    <property type="entry name" value="MFS_sugar_transport-like"/>
</dbReference>
<evidence type="ECO:0000259" key="6">
    <source>
        <dbReference type="PROSITE" id="PS50850"/>
    </source>
</evidence>
<comment type="subcellular location">
    <subcellularLocation>
        <location evidence="1">Membrane</location>
        <topology evidence="1">Multi-pass membrane protein</topology>
    </subcellularLocation>
</comment>
<dbReference type="PROSITE" id="PS50850">
    <property type="entry name" value="MFS"/>
    <property type="match status" value="1"/>
</dbReference>
<dbReference type="Proteomes" id="UP001152803">
    <property type="component" value="Unassembled WGS sequence"/>
</dbReference>
<feature type="transmembrane region" description="Helical" evidence="5">
    <location>
        <begin position="32"/>
        <end position="52"/>
    </location>
</feature>
<reference evidence="7" key="1">
    <citation type="journal article" date="2023" name="Science">
        <title>Genome structures resolve the early diversification of teleost fishes.</title>
        <authorList>
            <person name="Parey E."/>
            <person name="Louis A."/>
            <person name="Montfort J."/>
            <person name="Bouchez O."/>
            <person name="Roques C."/>
            <person name="Iampietro C."/>
            <person name="Lluch J."/>
            <person name="Castinel A."/>
            <person name="Donnadieu C."/>
            <person name="Desvignes T."/>
            <person name="Floi Bucao C."/>
            <person name="Jouanno E."/>
            <person name="Wen M."/>
            <person name="Mejri S."/>
            <person name="Dirks R."/>
            <person name="Jansen H."/>
            <person name="Henkel C."/>
            <person name="Chen W.J."/>
            <person name="Zahm M."/>
            <person name="Cabau C."/>
            <person name="Klopp C."/>
            <person name="Thompson A.W."/>
            <person name="Robinson-Rechavi M."/>
            <person name="Braasch I."/>
            <person name="Lecointre G."/>
            <person name="Bobe J."/>
            <person name="Postlethwait J.H."/>
            <person name="Berthelot C."/>
            <person name="Roest Crollius H."/>
            <person name="Guiguen Y."/>
        </authorList>
    </citation>
    <scope>NUCLEOTIDE SEQUENCE</scope>
    <source>
        <strain evidence="7">Concon-B</strain>
    </source>
</reference>